<keyword evidence="2" id="KW-0479">Metal-binding</keyword>
<evidence type="ECO:0000256" key="7">
    <source>
        <dbReference type="ARBA" id="ARBA00022918"/>
    </source>
</evidence>
<name>A0ABQ9I8K0_9NEOP</name>
<evidence type="ECO:0000256" key="4">
    <source>
        <dbReference type="ARBA" id="ARBA00022801"/>
    </source>
</evidence>
<dbReference type="InterPro" id="IPR012337">
    <property type="entry name" value="RNaseH-like_sf"/>
</dbReference>
<dbReference type="PANTHER" id="PTHR42648:SF11">
    <property type="entry name" value="TRANSPOSON TY4-P GAG-POL POLYPROTEIN"/>
    <property type="match status" value="1"/>
</dbReference>
<reference evidence="11 12" key="1">
    <citation type="submission" date="2023-02" db="EMBL/GenBank/DDBJ databases">
        <title>LHISI_Scaffold_Assembly.</title>
        <authorList>
            <person name="Stuart O.P."/>
            <person name="Cleave R."/>
            <person name="Magrath M.J.L."/>
            <person name="Mikheyev A.S."/>
        </authorList>
    </citation>
    <scope>NUCLEOTIDE SEQUENCE [LARGE SCALE GENOMIC DNA]</scope>
    <source>
        <strain evidence="11">Daus_M_001</strain>
        <tissue evidence="11">Leg muscle</tissue>
    </source>
</reference>
<accession>A0ABQ9I8K0</accession>
<evidence type="ECO:0000256" key="9">
    <source>
        <dbReference type="ARBA" id="ARBA00023172"/>
    </source>
</evidence>
<keyword evidence="9" id="KW-0233">DNA recombination</keyword>
<sequence length="163" mass="18342">MLVMQLETTLLRPNQNGACVYTNFVVSWGGGGCVVNKLTDWFRERGIKIDYAPAATPQLNGRAERLNRMLMEKTRALLFDFGLVKELWGEALRTATYLLNRSPSATVDTTPAKLLYGKRLDLSNLKLFGSLEYAKKKLKKLGKLDKRCDKVIMVGYATNGYTL</sequence>
<evidence type="ECO:0000256" key="1">
    <source>
        <dbReference type="ARBA" id="ARBA00022722"/>
    </source>
</evidence>
<dbReference type="InterPro" id="IPR001584">
    <property type="entry name" value="Integrase_cat-core"/>
</dbReference>
<keyword evidence="8" id="KW-0548">Nucleotidyltransferase</keyword>
<keyword evidence="7" id="KW-0695">RNA-directed DNA polymerase</keyword>
<dbReference type="SUPFAM" id="SSF53098">
    <property type="entry name" value="Ribonuclease H-like"/>
    <property type="match status" value="1"/>
</dbReference>
<evidence type="ECO:0000259" key="10">
    <source>
        <dbReference type="PROSITE" id="PS50994"/>
    </source>
</evidence>
<evidence type="ECO:0000313" key="11">
    <source>
        <dbReference type="EMBL" id="KAJ8893012.1"/>
    </source>
</evidence>
<dbReference type="Proteomes" id="UP001159363">
    <property type="component" value="Chromosome 2"/>
</dbReference>
<keyword evidence="6" id="KW-0229">DNA integration</keyword>
<dbReference type="EMBL" id="JARBHB010000002">
    <property type="protein sequence ID" value="KAJ8893012.1"/>
    <property type="molecule type" value="Genomic_DNA"/>
</dbReference>
<dbReference type="Gene3D" id="3.30.420.10">
    <property type="entry name" value="Ribonuclease H-like superfamily/Ribonuclease H"/>
    <property type="match status" value="1"/>
</dbReference>
<protein>
    <recommendedName>
        <fullName evidence="10">Integrase catalytic domain-containing protein</fullName>
    </recommendedName>
</protein>
<dbReference type="PROSITE" id="PS50994">
    <property type="entry name" value="INTEGRASE"/>
    <property type="match status" value="1"/>
</dbReference>
<comment type="caution">
    <text evidence="11">The sequence shown here is derived from an EMBL/GenBank/DDBJ whole genome shotgun (WGS) entry which is preliminary data.</text>
</comment>
<keyword evidence="8" id="KW-0239">DNA-directed DNA polymerase</keyword>
<dbReference type="PANTHER" id="PTHR42648">
    <property type="entry name" value="TRANSPOSASE, PUTATIVE-RELATED"/>
    <property type="match status" value="1"/>
</dbReference>
<keyword evidence="8" id="KW-0808">Transferase</keyword>
<keyword evidence="12" id="KW-1185">Reference proteome</keyword>
<evidence type="ECO:0000256" key="8">
    <source>
        <dbReference type="ARBA" id="ARBA00022932"/>
    </source>
</evidence>
<dbReference type="InterPro" id="IPR039537">
    <property type="entry name" value="Retrotran_Ty1/copia-like"/>
</dbReference>
<evidence type="ECO:0000256" key="5">
    <source>
        <dbReference type="ARBA" id="ARBA00022842"/>
    </source>
</evidence>
<feature type="domain" description="Integrase catalytic" evidence="10">
    <location>
        <begin position="1"/>
        <end position="119"/>
    </location>
</feature>
<proteinExistence type="predicted"/>
<keyword evidence="3" id="KW-0255">Endonuclease</keyword>
<dbReference type="InterPro" id="IPR036397">
    <property type="entry name" value="RNaseH_sf"/>
</dbReference>
<evidence type="ECO:0000256" key="2">
    <source>
        <dbReference type="ARBA" id="ARBA00022723"/>
    </source>
</evidence>
<keyword evidence="5" id="KW-0460">Magnesium</keyword>
<keyword evidence="1" id="KW-0540">Nuclease</keyword>
<gene>
    <name evidence="11" type="ORF">PR048_005593</name>
</gene>
<keyword evidence="4" id="KW-0378">Hydrolase</keyword>
<evidence type="ECO:0000256" key="6">
    <source>
        <dbReference type="ARBA" id="ARBA00022908"/>
    </source>
</evidence>
<evidence type="ECO:0000256" key="3">
    <source>
        <dbReference type="ARBA" id="ARBA00022759"/>
    </source>
</evidence>
<organism evidence="11 12">
    <name type="scientific">Dryococelus australis</name>
    <dbReference type="NCBI Taxonomy" id="614101"/>
    <lineage>
        <taxon>Eukaryota</taxon>
        <taxon>Metazoa</taxon>
        <taxon>Ecdysozoa</taxon>
        <taxon>Arthropoda</taxon>
        <taxon>Hexapoda</taxon>
        <taxon>Insecta</taxon>
        <taxon>Pterygota</taxon>
        <taxon>Neoptera</taxon>
        <taxon>Polyneoptera</taxon>
        <taxon>Phasmatodea</taxon>
        <taxon>Verophasmatodea</taxon>
        <taxon>Anareolatae</taxon>
        <taxon>Phasmatidae</taxon>
        <taxon>Eurycanthinae</taxon>
        <taxon>Dryococelus</taxon>
    </lineage>
</organism>
<evidence type="ECO:0000313" key="12">
    <source>
        <dbReference type="Proteomes" id="UP001159363"/>
    </source>
</evidence>